<protein>
    <recommendedName>
        <fullName evidence="4">DUF4136 domain-containing protein</fullName>
    </recommendedName>
</protein>
<keyword evidence="3" id="KW-1185">Reference proteome</keyword>
<evidence type="ECO:0000256" key="1">
    <source>
        <dbReference type="SAM" id="SignalP"/>
    </source>
</evidence>
<gene>
    <name evidence="2" type="ORF">KFK14_04375</name>
</gene>
<proteinExistence type="predicted"/>
<dbReference type="Proteomes" id="UP000681425">
    <property type="component" value="Chromosome"/>
</dbReference>
<dbReference type="KEGG" id="spph:KFK14_04375"/>
<sequence>MMKPVFATVPLMIALSACQTAVAPVEVTRFHAATPVSSGTVAIEEMDGNPDVGLEFGTYAAAVGQELQRIGFNEVKGADSQYRALISFRRSFRPTGPDQRRSPVSVGVGGATGSYGGGLGVGIGINLSGKPKDVVTTEMFVQIRRRSDSTAVWEGRAMTQAREGTPAAQPGLAAGKLANALFKDYPGQSGQTISVK</sequence>
<dbReference type="AlphaFoldDB" id="A0A975Q433"/>
<organism evidence="2 3">
    <name type="scientific">Sphingobium phenoxybenzoativorans</name>
    <dbReference type="NCBI Taxonomy" id="1592790"/>
    <lineage>
        <taxon>Bacteria</taxon>
        <taxon>Pseudomonadati</taxon>
        <taxon>Pseudomonadota</taxon>
        <taxon>Alphaproteobacteria</taxon>
        <taxon>Sphingomonadales</taxon>
        <taxon>Sphingomonadaceae</taxon>
        <taxon>Sphingobium</taxon>
    </lineage>
</organism>
<feature type="signal peptide" evidence="1">
    <location>
        <begin position="1"/>
        <end position="23"/>
    </location>
</feature>
<evidence type="ECO:0000313" key="3">
    <source>
        <dbReference type="Proteomes" id="UP000681425"/>
    </source>
</evidence>
<evidence type="ECO:0000313" key="2">
    <source>
        <dbReference type="EMBL" id="QUT08113.1"/>
    </source>
</evidence>
<feature type="chain" id="PRO_5037702379" description="DUF4136 domain-containing protein" evidence="1">
    <location>
        <begin position="24"/>
        <end position="196"/>
    </location>
</feature>
<dbReference type="EMBL" id="CP073910">
    <property type="protein sequence ID" value="QUT08113.1"/>
    <property type="molecule type" value="Genomic_DNA"/>
</dbReference>
<accession>A0A975Q433</accession>
<dbReference type="RefSeq" id="WP_212611041.1">
    <property type="nucleotide sequence ID" value="NZ_CP073910.1"/>
</dbReference>
<keyword evidence="1" id="KW-0732">Signal</keyword>
<evidence type="ECO:0008006" key="4">
    <source>
        <dbReference type="Google" id="ProtNLM"/>
    </source>
</evidence>
<name>A0A975Q433_9SPHN</name>
<dbReference type="PROSITE" id="PS51257">
    <property type="entry name" value="PROKAR_LIPOPROTEIN"/>
    <property type="match status" value="1"/>
</dbReference>
<reference evidence="2" key="1">
    <citation type="submission" date="2021-04" db="EMBL/GenBank/DDBJ databases">
        <title>Isolation of p-tert-butylphenol degrading bacteria Sphingobium phenoxybenzoativorans Tas13 from active sludge.</title>
        <authorList>
            <person name="Li Y."/>
        </authorList>
    </citation>
    <scope>NUCLEOTIDE SEQUENCE</scope>
    <source>
        <strain evidence="2">Tas13</strain>
    </source>
</reference>